<keyword evidence="2" id="KW-1133">Transmembrane helix</keyword>
<dbReference type="Proteomes" id="UP000240739">
    <property type="component" value="Unassembled WGS sequence"/>
</dbReference>
<name>A0A2T4UEB1_9ACTN</name>
<keyword evidence="2" id="KW-0812">Transmembrane</keyword>
<evidence type="ECO:0000256" key="2">
    <source>
        <dbReference type="SAM" id="Phobius"/>
    </source>
</evidence>
<keyword evidence="4" id="KW-1185">Reference proteome</keyword>
<dbReference type="EMBL" id="PYYB01000002">
    <property type="protein sequence ID" value="PTL56124.1"/>
    <property type="molecule type" value="Genomic_DNA"/>
</dbReference>
<comment type="caution">
    <text evidence="3">The sequence shown here is derived from an EMBL/GenBank/DDBJ whole genome shotgun (WGS) entry which is preliminary data.</text>
</comment>
<dbReference type="RefSeq" id="WP_107569843.1">
    <property type="nucleotide sequence ID" value="NZ_PYYB01000002.1"/>
</dbReference>
<reference evidence="3 4" key="1">
    <citation type="submission" date="2018-03" db="EMBL/GenBank/DDBJ databases">
        <title>Aquarubrobacter algicola gen. nov., sp. nov., a novel actinobacterium isolated from shallow eutrophic lake during the end of cyanobacterial harmful algal blooms.</title>
        <authorList>
            <person name="Chun S.J."/>
        </authorList>
    </citation>
    <scope>NUCLEOTIDE SEQUENCE [LARGE SCALE GENOMIC DNA]</scope>
    <source>
        <strain evidence="3 4">Seoho-28</strain>
    </source>
</reference>
<evidence type="ECO:0000313" key="3">
    <source>
        <dbReference type="EMBL" id="PTL56124.1"/>
    </source>
</evidence>
<feature type="compositionally biased region" description="Basic residues" evidence="1">
    <location>
        <begin position="63"/>
        <end position="75"/>
    </location>
</feature>
<dbReference type="AlphaFoldDB" id="A0A2T4UEB1"/>
<gene>
    <name evidence="3" type="ORF">C7Y72_14110</name>
</gene>
<feature type="region of interest" description="Disordered" evidence="1">
    <location>
        <begin position="39"/>
        <end position="75"/>
    </location>
</feature>
<organism evidence="3 4">
    <name type="scientific">Paraconexibacter algicola</name>
    <dbReference type="NCBI Taxonomy" id="2133960"/>
    <lineage>
        <taxon>Bacteria</taxon>
        <taxon>Bacillati</taxon>
        <taxon>Actinomycetota</taxon>
        <taxon>Thermoleophilia</taxon>
        <taxon>Solirubrobacterales</taxon>
        <taxon>Paraconexibacteraceae</taxon>
        <taxon>Paraconexibacter</taxon>
    </lineage>
</organism>
<protein>
    <submittedName>
        <fullName evidence="3">Uncharacterized protein</fullName>
    </submittedName>
</protein>
<accession>A0A2T4UEB1</accession>
<keyword evidence="2" id="KW-0472">Membrane</keyword>
<proteinExistence type="predicted"/>
<evidence type="ECO:0000256" key="1">
    <source>
        <dbReference type="SAM" id="MobiDB-lite"/>
    </source>
</evidence>
<sequence>MVPSANVLTPGTGGYAVLKLGAVGGLLGLRYLAARRSSAQAREQVASVEPSPTETAGPARSHSVSRRKQQRRRRR</sequence>
<evidence type="ECO:0000313" key="4">
    <source>
        <dbReference type="Proteomes" id="UP000240739"/>
    </source>
</evidence>
<feature type="transmembrane region" description="Helical" evidence="2">
    <location>
        <begin position="12"/>
        <end position="33"/>
    </location>
</feature>